<evidence type="ECO:0000313" key="4">
    <source>
        <dbReference type="Proteomes" id="UP000823775"/>
    </source>
</evidence>
<feature type="compositionally biased region" description="Basic and acidic residues" evidence="1">
    <location>
        <begin position="1"/>
        <end position="13"/>
    </location>
</feature>
<protein>
    <recommendedName>
        <fullName evidence="2">TCP domain-containing protein</fullName>
    </recommendedName>
</protein>
<feature type="compositionally biased region" description="Basic residues" evidence="1">
    <location>
        <begin position="66"/>
        <end position="75"/>
    </location>
</feature>
<feature type="domain" description="TCP" evidence="2">
    <location>
        <begin position="71"/>
        <end position="95"/>
    </location>
</feature>
<dbReference type="Pfam" id="PF03634">
    <property type="entry name" value="TCP"/>
    <property type="match status" value="1"/>
</dbReference>
<sequence length="235" mass="24976">MEPHRKKQGDVHLTKVSLTSYPGVQPGPSPPPWSFHGLHPPMQSRTLISPPSTTPTTPNNSLSAKVVKKPSKDRHTKVDGRGRRIRMPALCAARLPPEPVPFRPNFSALNVSMRSNSTTISTPPSKSAPLFIHGGTPAMLGFHHQLSNTGFGQDPDENYMKKRFREDTSGATSPSADKPEEPGSDSKPGLSQPSSFIPPPAMWAVAPAAGNVGNGFWMLPVSGGAGSATASVSVY</sequence>
<reference evidence="3 4" key="1">
    <citation type="journal article" date="2021" name="BMC Genomics">
        <title>Datura genome reveals duplications of psychoactive alkaloid biosynthetic genes and high mutation rate following tissue culture.</title>
        <authorList>
            <person name="Rajewski A."/>
            <person name="Carter-House D."/>
            <person name="Stajich J."/>
            <person name="Litt A."/>
        </authorList>
    </citation>
    <scope>NUCLEOTIDE SEQUENCE [LARGE SCALE GENOMIC DNA]</scope>
    <source>
        <strain evidence="3">AR-01</strain>
    </source>
</reference>
<dbReference type="Proteomes" id="UP000823775">
    <property type="component" value="Unassembled WGS sequence"/>
</dbReference>
<keyword evidence="4" id="KW-1185">Reference proteome</keyword>
<dbReference type="EMBL" id="JACEIK010005782">
    <property type="protein sequence ID" value="MCE0482207.1"/>
    <property type="molecule type" value="Genomic_DNA"/>
</dbReference>
<accession>A0ABS8VQ07</accession>
<dbReference type="InterPro" id="IPR017887">
    <property type="entry name" value="TF_TCP_subgr"/>
</dbReference>
<organism evidence="3 4">
    <name type="scientific">Datura stramonium</name>
    <name type="common">Jimsonweed</name>
    <name type="synonym">Common thornapple</name>
    <dbReference type="NCBI Taxonomy" id="4076"/>
    <lineage>
        <taxon>Eukaryota</taxon>
        <taxon>Viridiplantae</taxon>
        <taxon>Streptophyta</taxon>
        <taxon>Embryophyta</taxon>
        <taxon>Tracheophyta</taxon>
        <taxon>Spermatophyta</taxon>
        <taxon>Magnoliopsida</taxon>
        <taxon>eudicotyledons</taxon>
        <taxon>Gunneridae</taxon>
        <taxon>Pentapetalae</taxon>
        <taxon>asterids</taxon>
        <taxon>lamiids</taxon>
        <taxon>Solanales</taxon>
        <taxon>Solanaceae</taxon>
        <taxon>Solanoideae</taxon>
        <taxon>Datureae</taxon>
        <taxon>Datura</taxon>
    </lineage>
</organism>
<feature type="compositionally biased region" description="Low complexity" evidence="1">
    <location>
        <begin position="49"/>
        <end position="63"/>
    </location>
</feature>
<evidence type="ECO:0000256" key="1">
    <source>
        <dbReference type="SAM" id="MobiDB-lite"/>
    </source>
</evidence>
<evidence type="ECO:0000259" key="2">
    <source>
        <dbReference type="Pfam" id="PF03634"/>
    </source>
</evidence>
<name>A0ABS8VQ07_DATST</name>
<proteinExistence type="predicted"/>
<evidence type="ECO:0000313" key="3">
    <source>
        <dbReference type="EMBL" id="MCE0482207.1"/>
    </source>
</evidence>
<feature type="region of interest" description="Disordered" evidence="1">
    <location>
        <begin position="166"/>
        <end position="198"/>
    </location>
</feature>
<comment type="caution">
    <text evidence="3">The sequence shown here is derived from an EMBL/GenBank/DDBJ whole genome shotgun (WGS) entry which is preliminary data.</text>
</comment>
<feature type="region of interest" description="Disordered" evidence="1">
    <location>
        <begin position="1"/>
        <end position="79"/>
    </location>
</feature>
<gene>
    <name evidence="3" type="ORF">HAX54_040708</name>
</gene>